<evidence type="ECO:0000313" key="1">
    <source>
        <dbReference type="EMBL" id="MBC6468323.1"/>
    </source>
</evidence>
<gene>
    <name evidence="1" type="ORF">HKK74_22910</name>
</gene>
<name>A0ABR7LU00_9ACTN</name>
<organism evidence="1 2">
    <name type="scientific">Actinomadura alba</name>
    <dbReference type="NCBI Taxonomy" id="406431"/>
    <lineage>
        <taxon>Bacteria</taxon>
        <taxon>Bacillati</taxon>
        <taxon>Actinomycetota</taxon>
        <taxon>Actinomycetes</taxon>
        <taxon>Streptosporangiales</taxon>
        <taxon>Thermomonosporaceae</taxon>
        <taxon>Actinomadura</taxon>
    </lineage>
</organism>
<keyword evidence="2" id="KW-1185">Reference proteome</keyword>
<dbReference type="Proteomes" id="UP000805614">
    <property type="component" value="Unassembled WGS sequence"/>
</dbReference>
<dbReference type="EMBL" id="JABVEC010000018">
    <property type="protein sequence ID" value="MBC6468323.1"/>
    <property type="molecule type" value="Genomic_DNA"/>
</dbReference>
<comment type="caution">
    <text evidence="1">The sequence shown here is derived from an EMBL/GenBank/DDBJ whole genome shotgun (WGS) entry which is preliminary data.</text>
</comment>
<evidence type="ECO:0000313" key="2">
    <source>
        <dbReference type="Proteomes" id="UP000805614"/>
    </source>
</evidence>
<dbReference type="RefSeq" id="WP_222722619.1">
    <property type="nucleotide sequence ID" value="NZ_JABVEC010000018.1"/>
</dbReference>
<protein>
    <submittedName>
        <fullName evidence="1">Uncharacterized protein</fullName>
    </submittedName>
</protein>
<sequence length="114" mass="12480">MAALTKRITALDAELRTRVERTALQLLTMPGCAHLTAALVPICSEDVKFSYTVEFFLMYFLCCAVGQGAPQKPTTYQKWLEESGLTVTKVIAQNPTEMPANSIAAHGILCAMKK</sequence>
<accession>A0ABR7LU00</accession>
<proteinExistence type="predicted"/>
<reference evidence="1 2" key="1">
    <citation type="submission" date="2020-06" db="EMBL/GenBank/DDBJ databases">
        <title>Actinomadura xiongansis sp. nov., isolated from soil of Baiyangdian.</title>
        <authorList>
            <person name="Zhang X."/>
        </authorList>
    </citation>
    <scope>NUCLEOTIDE SEQUENCE [LARGE SCALE GENOMIC DNA]</scope>
    <source>
        <strain evidence="1 2">HBUM206468</strain>
    </source>
</reference>